<feature type="compositionally biased region" description="Low complexity" evidence="1">
    <location>
        <begin position="33"/>
        <end position="42"/>
    </location>
</feature>
<proteinExistence type="predicted"/>
<feature type="region of interest" description="Disordered" evidence="1">
    <location>
        <begin position="16"/>
        <end position="81"/>
    </location>
</feature>
<dbReference type="Proteomes" id="UP001223646">
    <property type="component" value="Unassembled WGS sequence"/>
</dbReference>
<feature type="compositionally biased region" description="Low complexity" evidence="1">
    <location>
        <begin position="49"/>
        <end position="64"/>
    </location>
</feature>
<dbReference type="AlphaFoldDB" id="A0AAW9SSX7"/>
<feature type="region of interest" description="Disordered" evidence="1">
    <location>
        <begin position="186"/>
        <end position="245"/>
    </location>
</feature>
<protein>
    <recommendedName>
        <fullName evidence="4">Lipoprotein</fullName>
    </recommendedName>
</protein>
<reference evidence="2" key="2">
    <citation type="submission" date="2024-05" db="EMBL/GenBank/DDBJ databases">
        <authorList>
            <person name="Wolfe A."/>
        </authorList>
    </citation>
    <scope>NUCLEOTIDE SEQUENCE</scope>
    <source>
        <strain evidence="2">UMB1064</strain>
    </source>
</reference>
<evidence type="ECO:0000313" key="3">
    <source>
        <dbReference type="Proteomes" id="UP001223646"/>
    </source>
</evidence>
<dbReference type="EMBL" id="JASOOY020000020">
    <property type="protein sequence ID" value="MEO3717208.1"/>
    <property type="molecule type" value="Genomic_DNA"/>
</dbReference>
<name>A0AAW9SSX7_CORAY</name>
<evidence type="ECO:0008006" key="4">
    <source>
        <dbReference type="Google" id="ProtNLM"/>
    </source>
</evidence>
<comment type="caution">
    <text evidence="2">The sequence shown here is derived from an EMBL/GenBank/DDBJ whole genome shotgun (WGS) entry which is preliminary data.</text>
</comment>
<gene>
    <name evidence="2" type="ORF">QP460_006370</name>
</gene>
<organism evidence="2 3">
    <name type="scientific">Corynebacterium amycolatum</name>
    <dbReference type="NCBI Taxonomy" id="43765"/>
    <lineage>
        <taxon>Bacteria</taxon>
        <taxon>Bacillati</taxon>
        <taxon>Actinomycetota</taxon>
        <taxon>Actinomycetes</taxon>
        <taxon>Mycobacteriales</taxon>
        <taxon>Corynebacteriaceae</taxon>
        <taxon>Corynebacterium</taxon>
    </lineage>
</organism>
<reference evidence="2" key="1">
    <citation type="submission" date="2023-05" db="EMBL/GenBank/DDBJ databases">
        <authorList>
            <person name="Du J."/>
        </authorList>
    </citation>
    <scope>NUCLEOTIDE SEQUENCE</scope>
    <source>
        <strain evidence="2">UMB1064</strain>
    </source>
</reference>
<sequence length="245" mass="24825">MATIAAGVMMTFALAGCGDDEPAKPEVSNRSVSSSAKTKSSTPPKPTEESTTPTKSETPTETPAITQVNDADYTPADGPNTRLFQLEDGTTRCFLNDLSGDAYLACQVNLANPPMVDDGTGNKVPANAVSWNPGGVTYEVLTFPPAGEMKTLPANSQLSAFGYNCAAYGPSTLECSGPAGAATIDNGNVTGAQMPKEDVPPAAGGQPGGQENGAPNDPAQQGEPDGSQAPGGLPDLGALIPGLNR</sequence>
<accession>A0AAW9SSX7</accession>
<evidence type="ECO:0000256" key="1">
    <source>
        <dbReference type="SAM" id="MobiDB-lite"/>
    </source>
</evidence>
<dbReference type="RefSeq" id="WP_042388416.1">
    <property type="nucleotide sequence ID" value="NZ_JASOOY020000020.1"/>
</dbReference>
<evidence type="ECO:0000313" key="2">
    <source>
        <dbReference type="EMBL" id="MEO3717208.1"/>
    </source>
</evidence>